<protein>
    <submittedName>
        <fullName evidence="2">Uncharacterized protein</fullName>
    </submittedName>
</protein>
<keyword evidence="1" id="KW-0472">Membrane</keyword>
<keyword evidence="1" id="KW-0812">Transmembrane</keyword>
<dbReference type="AlphaFoldDB" id="A0AAV9HTL1"/>
<proteinExistence type="predicted"/>
<accession>A0AAV9HTL1</accession>
<evidence type="ECO:0000256" key="1">
    <source>
        <dbReference type="SAM" id="Phobius"/>
    </source>
</evidence>
<keyword evidence="3" id="KW-1185">Reference proteome</keyword>
<organism evidence="2 3">
    <name type="scientific">Cladorrhinum samala</name>
    <dbReference type="NCBI Taxonomy" id="585594"/>
    <lineage>
        <taxon>Eukaryota</taxon>
        <taxon>Fungi</taxon>
        <taxon>Dikarya</taxon>
        <taxon>Ascomycota</taxon>
        <taxon>Pezizomycotina</taxon>
        <taxon>Sordariomycetes</taxon>
        <taxon>Sordariomycetidae</taxon>
        <taxon>Sordariales</taxon>
        <taxon>Podosporaceae</taxon>
        <taxon>Cladorrhinum</taxon>
    </lineage>
</organism>
<reference evidence="2" key="2">
    <citation type="submission" date="2023-06" db="EMBL/GenBank/DDBJ databases">
        <authorList>
            <consortium name="Lawrence Berkeley National Laboratory"/>
            <person name="Mondo S.J."/>
            <person name="Hensen N."/>
            <person name="Bonometti L."/>
            <person name="Westerberg I."/>
            <person name="Brannstrom I.O."/>
            <person name="Guillou S."/>
            <person name="Cros-Aarteil S."/>
            <person name="Calhoun S."/>
            <person name="Haridas S."/>
            <person name="Kuo A."/>
            <person name="Pangilinan J."/>
            <person name="Riley R."/>
            <person name="Labutti K."/>
            <person name="Andreopoulos B."/>
            <person name="Lipzen A."/>
            <person name="Chen C."/>
            <person name="Yanf M."/>
            <person name="Daum C."/>
            <person name="Ng V."/>
            <person name="Clum A."/>
            <person name="Steindorff A."/>
            <person name="Ohm R."/>
            <person name="Martin F."/>
            <person name="Silar P."/>
            <person name="Natvig D."/>
            <person name="Lalanne C."/>
            <person name="Gautier V."/>
            <person name="Ament-Velasquez S.L."/>
            <person name="Kruys A."/>
            <person name="Hutchinson M.I."/>
            <person name="Powell A.J."/>
            <person name="Barry K."/>
            <person name="Miller A.N."/>
            <person name="Grigoriev I.V."/>
            <person name="Debuchy R."/>
            <person name="Gladieux P."/>
            <person name="Thoren M.H."/>
            <person name="Johannesson H."/>
        </authorList>
    </citation>
    <scope>NUCLEOTIDE SEQUENCE</scope>
    <source>
        <strain evidence="2">PSN324</strain>
    </source>
</reference>
<name>A0AAV9HTL1_9PEZI</name>
<feature type="transmembrane region" description="Helical" evidence="1">
    <location>
        <begin position="67"/>
        <end position="86"/>
    </location>
</feature>
<dbReference type="EMBL" id="MU864952">
    <property type="protein sequence ID" value="KAK4464043.1"/>
    <property type="molecule type" value="Genomic_DNA"/>
</dbReference>
<sequence length="101" mass="11906">MKRRPRDPQNTIVSGFRVRRLLYIVIVTPWRCLPRYPSSWGSFRSPFKRAEISLGGHDSAHSVAGDYPLFFFFFFFQILYHLFCRYGRARRAGSMLQNLGL</sequence>
<evidence type="ECO:0000313" key="2">
    <source>
        <dbReference type="EMBL" id="KAK4464043.1"/>
    </source>
</evidence>
<reference evidence="2" key="1">
    <citation type="journal article" date="2023" name="Mol. Phylogenet. Evol.">
        <title>Genome-scale phylogeny and comparative genomics of the fungal order Sordariales.</title>
        <authorList>
            <person name="Hensen N."/>
            <person name="Bonometti L."/>
            <person name="Westerberg I."/>
            <person name="Brannstrom I.O."/>
            <person name="Guillou S."/>
            <person name="Cros-Aarteil S."/>
            <person name="Calhoun S."/>
            <person name="Haridas S."/>
            <person name="Kuo A."/>
            <person name="Mondo S."/>
            <person name="Pangilinan J."/>
            <person name="Riley R."/>
            <person name="LaButti K."/>
            <person name="Andreopoulos B."/>
            <person name="Lipzen A."/>
            <person name="Chen C."/>
            <person name="Yan M."/>
            <person name="Daum C."/>
            <person name="Ng V."/>
            <person name="Clum A."/>
            <person name="Steindorff A."/>
            <person name="Ohm R.A."/>
            <person name="Martin F."/>
            <person name="Silar P."/>
            <person name="Natvig D.O."/>
            <person name="Lalanne C."/>
            <person name="Gautier V."/>
            <person name="Ament-Velasquez S.L."/>
            <person name="Kruys A."/>
            <person name="Hutchinson M.I."/>
            <person name="Powell A.J."/>
            <person name="Barry K."/>
            <person name="Miller A.N."/>
            <person name="Grigoriev I.V."/>
            <person name="Debuchy R."/>
            <person name="Gladieux P."/>
            <person name="Hiltunen Thoren M."/>
            <person name="Johannesson H."/>
        </authorList>
    </citation>
    <scope>NUCLEOTIDE SEQUENCE</scope>
    <source>
        <strain evidence="2">PSN324</strain>
    </source>
</reference>
<gene>
    <name evidence="2" type="ORF">QBC42DRAFT_264186</name>
</gene>
<comment type="caution">
    <text evidence="2">The sequence shown here is derived from an EMBL/GenBank/DDBJ whole genome shotgun (WGS) entry which is preliminary data.</text>
</comment>
<keyword evidence="1" id="KW-1133">Transmembrane helix</keyword>
<feature type="non-terminal residue" evidence="2">
    <location>
        <position position="101"/>
    </location>
</feature>
<dbReference type="Proteomes" id="UP001321749">
    <property type="component" value="Unassembled WGS sequence"/>
</dbReference>
<evidence type="ECO:0000313" key="3">
    <source>
        <dbReference type="Proteomes" id="UP001321749"/>
    </source>
</evidence>
<feature type="transmembrane region" description="Helical" evidence="1">
    <location>
        <begin position="21"/>
        <end position="37"/>
    </location>
</feature>